<dbReference type="EMBL" id="JAUSUQ010000014">
    <property type="protein sequence ID" value="MDQ0340491.1"/>
    <property type="molecule type" value="Genomic_DNA"/>
</dbReference>
<organism evidence="6 7">
    <name type="scientific">Caldalkalibacillus uzonensis</name>
    <dbReference type="NCBI Taxonomy" id="353224"/>
    <lineage>
        <taxon>Bacteria</taxon>
        <taxon>Bacillati</taxon>
        <taxon>Bacillota</taxon>
        <taxon>Bacilli</taxon>
        <taxon>Bacillales</taxon>
        <taxon>Bacillaceae</taxon>
        <taxon>Caldalkalibacillus</taxon>
    </lineage>
</organism>
<dbReference type="PROSITE" id="PS00211">
    <property type="entry name" value="ABC_TRANSPORTER_1"/>
    <property type="match status" value="1"/>
</dbReference>
<dbReference type="Pfam" id="PF00005">
    <property type="entry name" value="ABC_tran"/>
    <property type="match status" value="1"/>
</dbReference>
<sequence length="211" mass="23773">MFILKNIRYKDILHIKSLHIPPRRITCIIGESGSGKTTLFKLLNHMISPDEGEIEYKGQSVEDMDPIQLRRQVIMVPQEPVVFGETVKDDLLAGLRFAEQPEVDDKQLKAILAVVNLHKDLADSVQYLSGGEKQRLALARALLINPDVYLLDEPTSALDEQTEETVMERIIGHIKKQDKTLVIITHSSFVANQYGEYVLKLKDGDLSVIKG</sequence>
<evidence type="ECO:0000256" key="1">
    <source>
        <dbReference type="ARBA" id="ARBA00004202"/>
    </source>
</evidence>
<dbReference type="InterPro" id="IPR003439">
    <property type="entry name" value="ABC_transporter-like_ATP-bd"/>
</dbReference>
<evidence type="ECO:0000259" key="5">
    <source>
        <dbReference type="PROSITE" id="PS50893"/>
    </source>
</evidence>
<dbReference type="PROSITE" id="PS50893">
    <property type="entry name" value="ABC_TRANSPORTER_2"/>
    <property type="match status" value="1"/>
</dbReference>
<comment type="subcellular location">
    <subcellularLocation>
        <location evidence="1">Cell membrane</location>
        <topology evidence="1">Peripheral membrane protein</topology>
    </subcellularLocation>
</comment>
<dbReference type="InterPro" id="IPR015856">
    <property type="entry name" value="ABC_transpr_CbiO/EcfA_su"/>
</dbReference>
<evidence type="ECO:0000256" key="4">
    <source>
        <dbReference type="ARBA" id="ARBA00022840"/>
    </source>
</evidence>
<reference evidence="6 7" key="1">
    <citation type="submission" date="2023-07" db="EMBL/GenBank/DDBJ databases">
        <title>Genomic Encyclopedia of Type Strains, Phase IV (KMG-IV): sequencing the most valuable type-strain genomes for metagenomic binning, comparative biology and taxonomic classification.</title>
        <authorList>
            <person name="Goeker M."/>
        </authorList>
    </citation>
    <scope>NUCLEOTIDE SEQUENCE [LARGE SCALE GENOMIC DNA]</scope>
    <source>
        <strain evidence="6 7">DSM 17740</strain>
    </source>
</reference>
<dbReference type="Proteomes" id="UP001232445">
    <property type="component" value="Unassembled WGS sequence"/>
</dbReference>
<dbReference type="PANTHER" id="PTHR43423:SF1">
    <property type="entry name" value="ABC TRANSPORTER I FAMILY MEMBER 17"/>
    <property type="match status" value="1"/>
</dbReference>
<dbReference type="Gene3D" id="3.40.50.300">
    <property type="entry name" value="P-loop containing nucleotide triphosphate hydrolases"/>
    <property type="match status" value="1"/>
</dbReference>
<name>A0ABU0CVP1_9BACI</name>
<gene>
    <name evidence="6" type="ORF">J2S00_003306</name>
</gene>
<keyword evidence="2" id="KW-0813">Transport</keyword>
<dbReference type="CDD" id="cd03225">
    <property type="entry name" value="ABC_cobalt_CbiO_domain1"/>
    <property type="match status" value="1"/>
</dbReference>
<dbReference type="GO" id="GO:0005524">
    <property type="term" value="F:ATP binding"/>
    <property type="evidence" value="ECO:0007669"/>
    <property type="project" value="UniProtKB-KW"/>
</dbReference>
<evidence type="ECO:0000256" key="3">
    <source>
        <dbReference type="ARBA" id="ARBA00022741"/>
    </source>
</evidence>
<dbReference type="SUPFAM" id="SSF52540">
    <property type="entry name" value="P-loop containing nucleoside triphosphate hydrolases"/>
    <property type="match status" value="1"/>
</dbReference>
<dbReference type="InterPro" id="IPR003593">
    <property type="entry name" value="AAA+_ATPase"/>
</dbReference>
<keyword evidence="4 6" id="KW-0067">ATP-binding</keyword>
<proteinExistence type="predicted"/>
<keyword evidence="7" id="KW-1185">Reference proteome</keyword>
<dbReference type="RefSeq" id="WP_307342211.1">
    <property type="nucleotide sequence ID" value="NZ_JAUSUQ010000014.1"/>
</dbReference>
<dbReference type="InterPro" id="IPR027417">
    <property type="entry name" value="P-loop_NTPase"/>
</dbReference>
<evidence type="ECO:0000313" key="7">
    <source>
        <dbReference type="Proteomes" id="UP001232445"/>
    </source>
</evidence>
<keyword evidence="3" id="KW-0547">Nucleotide-binding</keyword>
<evidence type="ECO:0000313" key="6">
    <source>
        <dbReference type="EMBL" id="MDQ0340491.1"/>
    </source>
</evidence>
<evidence type="ECO:0000256" key="2">
    <source>
        <dbReference type="ARBA" id="ARBA00022448"/>
    </source>
</evidence>
<feature type="domain" description="ABC transporter" evidence="5">
    <location>
        <begin position="2"/>
        <end position="211"/>
    </location>
</feature>
<comment type="caution">
    <text evidence="6">The sequence shown here is derived from an EMBL/GenBank/DDBJ whole genome shotgun (WGS) entry which is preliminary data.</text>
</comment>
<dbReference type="SMART" id="SM00382">
    <property type="entry name" value="AAA"/>
    <property type="match status" value="1"/>
</dbReference>
<dbReference type="InterPro" id="IPR017871">
    <property type="entry name" value="ABC_transporter-like_CS"/>
</dbReference>
<protein>
    <submittedName>
        <fullName evidence="6">ABC transport system ATP-binding protein</fullName>
    </submittedName>
</protein>
<accession>A0ABU0CVP1</accession>
<dbReference type="PANTHER" id="PTHR43423">
    <property type="entry name" value="ABC TRANSPORTER I FAMILY MEMBER 17"/>
    <property type="match status" value="1"/>
</dbReference>